<comment type="caution">
    <text evidence="4">The sequence shown here is derived from an EMBL/GenBank/DDBJ whole genome shotgun (WGS) entry which is preliminary data.</text>
</comment>
<evidence type="ECO:0000259" key="3">
    <source>
        <dbReference type="Pfam" id="PF16220"/>
    </source>
</evidence>
<dbReference type="Proteomes" id="UP000533306">
    <property type="component" value="Unassembled WGS sequence"/>
</dbReference>
<keyword evidence="1 4" id="KW-0812">Transmembrane</keyword>
<dbReference type="InterPro" id="IPR006311">
    <property type="entry name" value="TAT_signal"/>
</dbReference>
<dbReference type="PIRSF" id="PIRSF018266">
    <property type="entry name" value="FecR"/>
    <property type="match status" value="1"/>
</dbReference>
<accession>A0A7W9RZX3</accession>
<dbReference type="InterPro" id="IPR032623">
    <property type="entry name" value="FecR_N"/>
</dbReference>
<dbReference type="RefSeq" id="WP_183826565.1">
    <property type="nucleotide sequence ID" value="NZ_JACHEU010000001.1"/>
</dbReference>
<evidence type="ECO:0000259" key="2">
    <source>
        <dbReference type="Pfam" id="PF04773"/>
    </source>
</evidence>
<dbReference type="PROSITE" id="PS51318">
    <property type="entry name" value="TAT"/>
    <property type="match status" value="1"/>
</dbReference>
<evidence type="ECO:0000313" key="4">
    <source>
        <dbReference type="EMBL" id="MBB6011556.1"/>
    </source>
</evidence>
<name>A0A7W9RZX3_9HYPH</name>
<dbReference type="PANTHER" id="PTHR30273">
    <property type="entry name" value="PERIPLASMIC SIGNAL SENSOR AND SIGMA FACTOR ACTIVATOR FECR-RELATED"/>
    <property type="match status" value="1"/>
</dbReference>
<dbReference type="InterPro" id="IPR012373">
    <property type="entry name" value="Ferrdict_sens_TM"/>
</dbReference>
<gene>
    <name evidence="4" type="ORF">HNR59_000901</name>
</gene>
<protein>
    <submittedName>
        <fullName evidence="4">Transmembrane sensor</fullName>
    </submittedName>
</protein>
<dbReference type="InterPro" id="IPR006860">
    <property type="entry name" value="FecR"/>
</dbReference>
<organism evidence="4 5">
    <name type="scientific">Aquamicrobium lusatiense</name>
    <dbReference type="NCBI Taxonomy" id="89772"/>
    <lineage>
        <taxon>Bacteria</taxon>
        <taxon>Pseudomonadati</taxon>
        <taxon>Pseudomonadota</taxon>
        <taxon>Alphaproteobacteria</taxon>
        <taxon>Hyphomicrobiales</taxon>
        <taxon>Phyllobacteriaceae</taxon>
        <taxon>Aquamicrobium</taxon>
    </lineage>
</organism>
<keyword evidence="1" id="KW-1133">Transmembrane helix</keyword>
<feature type="domain" description="FecR protein" evidence="2">
    <location>
        <begin position="109"/>
        <end position="199"/>
    </location>
</feature>
<reference evidence="4 5" key="1">
    <citation type="submission" date="2020-08" db="EMBL/GenBank/DDBJ databases">
        <title>Genomic Encyclopedia of Type Strains, Phase IV (KMG-IV): sequencing the most valuable type-strain genomes for metagenomic binning, comparative biology and taxonomic classification.</title>
        <authorList>
            <person name="Goeker M."/>
        </authorList>
    </citation>
    <scope>NUCLEOTIDE SEQUENCE [LARGE SCALE GENOMIC DNA]</scope>
    <source>
        <strain evidence="4 5">DSM 11099</strain>
    </source>
</reference>
<dbReference type="AlphaFoldDB" id="A0A7W9RZX3"/>
<dbReference type="EMBL" id="JACHEU010000001">
    <property type="protein sequence ID" value="MBB6011556.1"/>
    <property type="molecule type" value="Genomic_DNA"/>
</dbReference>
<sequence length="317" mass="33586">MNDETDGRQLFLEAADLAIRLQNDPANPVSVETIRNWVARSPHHAAAWARVAEIHGMTGKILAGQRTQSTDGKLSRRNLLMGGAAGLAAVAVGSWGVPLALLHARADHITTTAEIRRITLPDGSMATLGPDTAIATLYSDSQRMIELLAGMAFFEVAPNPHRPFMVSAGPVTARALGTAFDVSQDAGFISVSVSHGMVEARADDALPAQTTRLSAGDWATLDPASHLLKRGTRDADQVAAWREGLIVAEQETVSAMVAKIARWLPGRVMLADPSLGRREVSGVFDLGDPGRALEAVVSPFGAKLRTVGPLMTIISPV</sequence>
<proteinExistence type="predicted"/>
<evidence type="ECO:0000256" key="1">
    <source>
        <dbReference type="SAM" id="Phobius"/>
    </source>
</evidence>
<dbReference type="Gene3D" id="2.60.120.1440">
    <property type="match status" value="1"/>
</dbReference>
<keyword evidence="5" id="KW-1185">Reference proteome</keyword>
<keyword evidence="1" id="KW-0472">Membrane</keyword>
<feature type="domain" description="FecR N-terminal" evidence="3">
    <location>
        <begin position="13"/>
        <end position="53"/>
    </location>
</feature>
<feature type="transmembrane region" description="Helical" evidence="1">
    <location>
        <begin position="79"/>
        <end position="102"/>
    </location>
</feature>
<dbReference type="PANTHER" id="PTHR30273:SF2">
    <property type="entry name" value="PROTEIN FECR"/>
    <property type="match status" value="1"/>
</dbReference>
<evidence type="ECO:0000313" key="5">
    <source>
        <dbReference type="Proteomes" id="UP000533306"/>
    </source>
</evidence>
<dbReference type="Pfam" id="PF16220">
    <property type="entry name" value="DUF4880"/>
    <property type="match status" value="1"/>
</dbReference>
<dbReference type="Pfam" id="PF04773">
    <property type="entry name" value="FecR"/>
    <property type="match status" value="1"/>
</dbReference>
<dbReference type="GO" id="GO:0016989">
    <property type="term" value="F:sigma factor antagonist activity"/>
    <property type="evidence" value="ECO:0007669"/>
    <property type="project" value="TreeGrafter"/>
</dbReference>